<keyword evidence="1" id="KW-1133">Transmembrane helix</keyword>
<feature type="transmembrane region" description="Helical" evidence="1">
    <location>
        <begin position="370"/>
        <end position="392"/>
    </location>
</feature>
<evidence type="ECO:0000256" key="1">
    <source>
        <dbReference type="SAM" id="Phobius"/>
    </source>
</evidence>
<keyword evidence="1" id="KW-0472">Membrane</keyword>
<feature type="transmembrane region" description="Helical" evidence="1">
    <location>
        <begin position="278"/>
        <end position="303"/>
    </location>
</feature>
<accession>A0A1G6XEY0</accession>
<evidence type="ECO:0000313" key="2">
    <source>
        <dbReference type="EMBL" id="SDD76363.1"/>
    </source>
</evidence>
<evidence type="ECO:0000313" key="3">
    <source>
        <dbReference type="Proteomes" id="UP000198823"/>
    </source>
</evidence>
<organism evidence="2 3">
    <name type="scientific">Bhargavaea beijingensis</name>
    <dbReference type="NCBI Taxonomy" id="426756"/>
    <lineage>
        <taxon>Bacteria</taxon>
        <taxon>Bacillati</taxon>
        <taxon>Bacillota</taxon>
        <taxon>Bacilli</taxon>
        <taxon>Bacillales</taxon>
        <taxon>Caryophanaceae</taxon>
        <taxon>Bhargavaea</taxon>
    </lineage>
</organism>
<dbReference type="EMBL" id="FNAR01000001">
    <property type="protein sequence ID" value="SDD76363.1"/>
    <property type="molecule type" value="Genomic_DNA"/>
</dbReference>
<proteinExistence type="predicted"/>
<name>A0A1G6XEY0_9BACL</name>
<dbReference type="Proteomes" id="UP000198823">
    <property type="component" value="Unassembled WGS sequence"/>
</dbReference>
<dbReference type="STRING" id="426756.SAMN04488126_10123"/>
<keyword evidence="1" id="KW-0812">Transmembrane</keyword>
<dbReference type="RefSeq" id="WP_092092662.1">
    <property type="nucleotide sequence ID" value="NZ_FNAR01000001.1"/>
</dbReference>
<feature type="transmembrane region" description="Helical" evidence="1">
    <location>
        <begin position="323"/>
        <end position="344"/>
    </location>
</feature>
<reference evidence="2 3" key="1">
    <citation type="submission" date="2016-10" db="EMBL/GenBank/DDBJ databases">
        <authorList>
            <person name="de Groot N.N."/>
        </authorList>
    </citation>
    <scope>NUCLEOTIDE SEQUENCE [LARGE SCALE GENOMIC DNA]</scope>
    <source>
        <strain evidence="2 3">CGMCC 1.6762</strain>
    </source>
</reference>
<gene>
    <name evidence="2" type="ORF">SAMN04488126_10123</name>
</gene>
<protein>
    <submittedName>
        <fullName evidence="2">MacB-like periplasmic core domain</fullName>
    </submittedName>
</protein>
<sequence>MRILKFFITKIILKRWILVLGMVLLLLLANYLTFTAARSMISTFQGYQEIETLNQEGTFIANLDPNSEADFDRIEINDTQKVYEYLNSNYTYALQVDGFVTSLDNKHDMEVSFNYINEEAYKTKQFGLSQGNHLNFNYQFNKEEIPVLVGAGLATTYPVGSNIEITDPVTQQLVNLKVQGVLEKNTHRSNFYAPNSKNYFNFSVFLPINEEFIQSAGLDLHVNGLMDIVLLDSTKEQALNLKELIQENTGLEFNFFNQQENLNYFEDYYINSLKIICIITLILLLILVCLATWNTLVSIRLMIKDFTIHLLVGLNHSKLRAIFYSYFGLLFSINLAILFVITAFNRYGFWLSKNSILATYGVFGLISMDWFALLIVLLIDLIIGFAIVELAIRKIKSIPISVGVLD</sequence>
<dbReference type="OrthoDB" id="3237237at2"/>
<dbReference type="AlphaFoldDB" id="A0A1G6XEY0"/>